<name>A0A1G2T615_9BACT</name>
<dbReference type="InterPro" id="IPR014729">
    <property type="entry name" value="Rossmann-like_a/b/a_fold"/>
</dbReference>
<comment type="caution">
    <text evidence="12">The sequence shown here is derived from an EMBL/GenBank/DDBJ whole genome shotgun (WGS) entry which is preliminary data.</text>
</comment>
<dbReference type="NCBIfam" id="TIGR00435">
    <property type="entry name" value="cysS"/>
    <property type="match status" value="1"/>
</dbReference>
<dbReference type="GO" id="GO:0004817">
    <property type="term" value="F:cysteine-tRNA ligase activity"/>
    <property type="evidence" value="ECO:0007669"/>
    <property type="project" value="UniProtKB-UniRule"/>
</dbReference>
<feature type="domain" description="tRNA synthetases class I catalytic" evidence="10">
    <location>
        <begin position="16"/>
        <end position="325"/>
    </location>
</feature>
<feature type="binding site" evidence="9">
    <location>
        <position position="281"/>
    </location>
    <ligand>
        <name>ATP</name>
        <dbReference type="ChEBI" id="CHEBI:30616"/>
    </ligand>
</feature>
<comment type="catalytic activity">
    <reaction evidence="9">
        <text>tRNA(Cys) + L-cysteine + ATP = L-cysteinyl-tRNA(Cys) + AMP + diphosphate</text>
        <dbReference type="Rhea" id="RHEA:17773"/>
        <dbReference type="Rhea" id="RHEA-COMP:9661"/>
        <dbReference type="Rhea" id="RHEA-COMP:9679"/>
        <dbReference type="ChEBI" id="CHEBI:30616"/>
        <dbReference type="ChEBI" id="CHEBI:33019"/>
        <dbReference type="ChEBI" id="CHEBI:35235"/>
        <dbReference type="ChEBI" id="CHEBI:78442"/>
        <dbReference type="ChEBI" id="CHEBI:78517"/>
        <dbReference type="ChEBI" id="CHEBI:456215"/>
        <dbReference type="EC" id="6.1.1.16"/>
    </reaction>
</comment>
<feature type="domain" description="Cysteinyl-tRNA ligase anticodon binding" evidence="11">
    <location>
        <begin position="421"/>
        <end position="465"/>
    </location>
</feature>
<sequence>MDIFLHNTLSGKKEKFTPIEPGKVSMYNCGPTVYDYAHIGNLRSYVFADVLRRMFEYNDYKVKQIINITDIGHLTSDGDEGEDKMTKALKRESKPLTLKAMREVADFYFAKFKKDLISLNIESPEQFPFASDNITEDIALITKLTEKGFTYRTSDGIYFDTSKFADYGKLGNIMQIKDGQSRIGINPEKRNSRDFAVWKFNAELGYDTPFGKGFPGWHIECSAMSVKYLGPEFDIHTGGIDHIPVHHNNEIAQSVCAGYPYARYWMHNAFLILESGNKMSKSRENFTPLKILKEKDIDPLAYRYLLLTAHYSSPLQFSWEAVEGAQVAWKRLKTFMSKSPFDTVQGGTLYSSPMSDIGEEYRKKFWIYINNDLDTPQALALVWEIVKDDKISEKDKRDLILDFDKVLGLKLDEGMSRMPLDIPEHIQNLIAERDKSRAEKDFVKSDELRAEIESLGFEVMDTGEGTRVEKK</sequence>
<feature type="short sequence motif" description="'KMSKS' region" evidence="9">
    <location>
        <begin position="278"/>
        <end position="282"/>
    </location>
</feature>
<keyword evidence="8 9" id="KW-0030">Aminoacyl-tRNA synthetase</keyword>
<evidence type="ECO:0000256" key="6">
    <source>
        <dbReference type="ARBA" id="ARBA00022840"/>
    </source>
</evidence>
<proteinExistence type="inferred from homology"/>
<dbReference type="CDD" id="cd00672">
    <property type="entry name" value="CysRS_core"/>
    <property type="match status" value="1"/>
</dbReference>
<evidence type="ECO:0000313" key="13">
    <source>
        <dbReference type="Proteomes" id="UP000179264"/>
    </source>
</evidence>
<evidence type="ECO:0000256" key="7">
    <source>
        <dbReference type="ARBA" id="ARBA00022917"/>
    </source>
</evidence>
<evidence type="ECO:0000259" key="11">
    <source>
        <dbReference type="Pfam" id="PF23493"/>
    </source>
</evidence>
<dbReference type="GO" id="GO:0008270">
    <property type="term" value="F:zinc ion binding"/>
    <property type="evidence" value="ECO:0007669"/>
    <property type="project" value="UniProtKB-UniRule"/>
</dbReference>
<dbReference type="SUPFAM" id="SSF52374">
    <property type="entry name" value="Nucleotidylyl transferase"/>
    <property type="match status" value="1"/>
</dbReference>
<dbReference type="InterPro" id="IPR056411">
    <property type="entry name" value="CysS_C"/>
</dbReference>
<keyword evidence="9" id="KW-0963">Cytoplasm</keyword>
<dbReference type="EC" id="6.1.1.16" evidence="9"/>
<gene>
    <name evidence="9" type="primary">cysS</name>
    <name evidence="12" type="ORF">A2W58_00430</name>
</gene>
<dbReference type="PRINTS" id="PR00983">
    <property type="entry name" value="TRNASYNTHCYS"/>
</dbReference>
<keyword evidence="6 9" id="KW-0067">ATP-binding</keyword>
<dbReference type="Pfam" id="PF23493">
    <property type="entry name" value="CysS_C"/>
    <property type="match status" value="1"/>
</dbReference>
<feature type="short sequence motif" description="'HIGH' region" evidence="9">
    <location>
        <begin position="31"/>
        <end position="41"/>
    </location>
</feature>
<dbReference type="AlphaFoldDB" id="A0A1G2T615"/>
<evidence type="ECO:0000313" key="12">
    <source>
        <dbReference type="EMBL" id="OHA92724.1"/>
    </source>
</evidence>
<dbReference type="PANTHER" id="PTHR10890:SF3">
    <property type="entry name" value="CYSTEINE--TRNA LIGASE, CYTOPLASMIC"/>
    <property type="match status" value="1"/>
</dbReference>
<feature type="binding site" evidence="9">
    <location>
        <position position="246"/>
    </location>
    <ligand>
        <name>Zn(2+)</name>
        <dbReference type="ChEBI" id="CHEBI:29105"/>
    </ligand>
</feature>
<protein>
    <recommendedName>
        <fullName evidence="9">Cysteine--tRNA ligase</fullName>
        <ecNumber evidence="9">6.1.1.16</ecNumber>
    </recommendedName>
    <alternativeName>
        <fullName evidence="9">Cysteinyl-tRNA synthetase</fullName>
        <shortName evidence="9">CysRS</shortName>
    </alternativeName>
</protein>
<evidence type="ECO:0000256" key="1">
    <source>
        <dbReference type="ARBA" id="ARBA00011245"/>
    </source>
</evidence>
<dbReference type="InterPro" id="IPR009080">
    <property type="entry name" value="tRNAsynth_Ia_anticodon-bd"/>
</dbReference>
<dbReference type="Gene3D" id="3.40.50.620">
    <property type="entry name" value="HUPs"/>
    <property type="match status" value="1"/>
</dbReference>
<dbReference type="HAMAP" id="MF_00041">
    <property type="entry name" value="Cys_tRNA_synth"/>
    <property type="match status" value="1"/>
</dbReference>
<dbReference type="GO" id="GO:0005829">
    <property type="term" value="C:cytosol"/>
    <property type="evidence" value="ECO:0007669"/>
    <property type="project" value="TreeGrafter"/>
</dbReference>
<dbReference type="Proteomes" id="UP000179264">
    <property type="component" value="Unassembled WGS sequence"/>
</dbReference>
<dbReference type="SUPFAM" id="SSF47323">
    <property type="entry name" value="Anticodon-binding domain of a subclass of class I aminoacyl-tRNA synthetases"/>
    <property type="match status" value="1"/>
</dbReference>
<keyword evidence="4 9" id="KW-0547">Nucleotide-binding</keyword>
<evidence type="ECO:0000256" key="5">
    <source>
        <dbReference type="ARBA" id="ARBA00022833"/>
    </source>
</evidence>
<feature type="binding site" evidence="9">
    <location>
        <position position="29"/>
    </location>
    <ligand>
        <name>Zn(2+)</name>
        <dbReference type="ChEBI" id="CHEBI:29105"/>
    </ligand>
</feature>
<dbReference type="InterPro" id="IPR024909">
    <property type="entry name" value="Cys-tRNA/MSH_ligase"/>
</dbReference>
<dbReference type="PANTHER" id="PTHR10890">
    <property type="entry name" value="CYSTEINYL-TRNA SYNTHETASE"/>
    <property type="match status" value="1"/>
</dbReference>
<reference evidence="12 13" key="1">
    <citation type="journal article" date="2016" name="Nat. Commun.">
        <title>Thousands of microbial genomes shed light on interconnected biogeochemical processes in an aquifer system.</title>
        <authorList>
            <person name="Anantharaman K."/>
            <person name="Brown C.T."/>
            <person name="Hug L.A."/>
            <person name="Sharon I."/>
            <person name="Castelle C.J."/>
            <person name="Probst A.J."/>
            <person name="Thomas B.C."/>
            <person name="Singh A."/>
            <person name="Wilkins M.J."/>
            <person name="Karaoz U."/>
            <person name="Brodie E.L."/>
            <person name="Williams K.H."/>
            <person name="Hubbard S.S."/>
            <person name="Banfield J.F."/>
        </authorList>
    </citation>
    <scope>NUCLEOTIDE SEQUENCE [LARGE SCALE GENOMIC DNA]</scope>
</reference>
<evidence type="ECO:0000256" key="8">
    <source>
        <dbReference type="ARBA" id="ARBA00023146"/>
    </source>
</evidence>
<accession>A0A1G2T615</accession>
<comment type="similarity">
    <text evidence="9">Belongs to the class-I aminoacyl-tRNA synthetase family.</text>
</comment>
<comment type="subcellular location">
    <subcellularLocation>
        <location evidence="9">Cytoplasm</location>
    </subcellularLocation>
</comment>
<evidence type="ECO:0000256" key="9">
    <source>
        <dbReference type="HAMAP-Rule" id="MF_00041"/>
    </source>
</evidence>
<organism evidence="12 13">
    <name type="scientific">Candidatus Zambryskibacteria bacterium RIFCSPHIGHO2_02_38_10.5</name>
    <dbReference type="NCBI Taxonomy" id="1802742"/>
    <lineage>
        <taxon>Bacteria</taxon>
        <taxon>Candidatus Zambryskiibacteriota</taxon>
    </lineage>
</organism>
<dbReference type="Pfam" id="PF01406">
    <property type="entry name" value="tRNA-synt_1e"/>
    <property type="match status" value="1"/>
</dbReference>
<evidence type="ECO:0000256" key="4">
    <source>
        <dbReference type="ARBA" id="ARBA00022741"/>
    </source>
</evidence>
<dbReference type="InterPro" id="IPR032678">
    <property type="entry name" value="tRNA-synt_1_cat_dom"/>
</dbReference>
<comment type="subunit">
    <text evidence="1 9">Monomer.</text>
</comment>
<feature type="binding site" evidence="9">
    <location>
        <position position="250"/>
    </location>
    <ligand>
        <name>Zn(2+)</name>
        <dbReference type="ChEBI" id="CHEBI:29105"/>
    </ligand>
</feature>
<evidence type="ECO:0000256" key="3">
    <source>
        <dbReference type="ARBA" id="ARBA00022723"/>
    </source>
</evidence>
<keyword evidence="2 9" id="KW-0436">Ligase</keyword>
<evidence type="ECO:0000259" key="10">
    <source>
        <dbReference type="Pfam" id="PF01406"/>
    </source>
</evidence>
<dbReference type="EMBL" id="MHVL01000039">
    <property type="protein sequence ID" value="OHA92724.1"/>
    <property type="molecule type" value="Genomic_DNA"/>
</dbReference>
<dbReference type="GO" id="GO:0006423">
    <property type="term" value="P:cysteinyl-tRNA aminoacylation"/>
    <property type="evidence" value="ECO:0007669"/>
    <property type="project" value="UniProtKB-UniRule"/>
</dbReference>
<keyword evidence="7 9" id="KW-0648">Protein biosynthesis</keyword>
<feature type="binding site" evidence="9">
    <location>
        <position position="221"/>
    </location>
    <ligand>
        <name>Zn(2+)</name>
        <dbReference type="ChEBI" id="CHEBI:29105"/>
    </ligand>
</feature>
<dbReference type="InterPro" id="IPR015803">
    <property type="entry name" value="Cys-tRNA-ligase"/>
</dbReference>
<dbReference type="Gene3D" id="1.20.120.1910">
    <property type="entry name" value="Cysteine-tRNA ligase, C-terminal anti-codon recognition domain"/>
    <property type="match status" value="1"/>
</dbReference>
<dbReference type="GO" id="GO:0005524">
    <property type="term" value="F:ATP binding"/>
    <property type="evidence" value="ECO:0007669"/>
    <property type="project" value="UniProtKB-UniRule"/>
</dbReference>
<comment type="cofactor">
    <cofactor evidence="9">
        <name>Zn(2+)</name>
        <dbReference type="ChEBI" id="CHEBI:29105"/>
    </cofactor>
    <text evidence="9">Binds 1 zinc ion per subunit.</text>
</comment>
<keyword evidence="5 9" id="KW-0862">Zinc</keyword>
<evidence type="ECO:0000256" key="2">
    <source>
        <dbReference type="ARBA" id="ARBA00022598"/>
    </source>
</evidence>
<keyword evidence="3 9" id="KW-0479">Metal-binding</keyword>